<dbReference type="InterPro" id="IPR036249">
    <property type="entry name" value="Thioredoxin-like_sf"/>
</dbReference>
<dbReference type="Gene3D" id="3.40.30.10">
    <property type="entry name" value="Glutaredoxin"/>
    <property type="match status" value="1"/>
</dbReference>
<accession>A0A1I4CVA4</accession>
<gene>
    <name evidence="2" type="ORF">SAMN04488498_11480</name>
</gene>
<protein>
    <submittedName>
        <fullName evidence="2">Predicted dithiol-disulfide oxidoreductase, DUF899 family</fullName>
    </submittedName>
</protein>
<dbReference type="InterPro" id="IPR010296">
    <property type="entry name" value="DUF899_thioredox"/>
</dbReference>
<feature type="region of interest" description="Disordered" evidence="1">
    <location>
        <begin position="1"/>
        <end position="26"/>
    </location>
</feature>
<keyword evidence="3" id="KW-1185">Reference proteome</keyword>
<reference evidence="2 3" key="1">
    <citation type="submission" date="2016-10" db="EMBL/GenBank/DDBJ databases">
        <authorList>
            <person name="Varghese N."/>
            <person name="Submissions S."/>
        </authorList>
    </citation>
    <scope>NUCLEOTIDE SEQUENCE [LARGE SCALE GENOMIC DNA]</scope>
    <source>
        <strain evidence="2 3">DSM 21822</strain>
    </source>
</reference>
<sequence>MADGSALQPATAIAHKNRARQPNESAEYRKAREALLVEEIELNRHIARVAAQRRALPPGGEVKGDYQFMGEASSVGGANPVGFEALFGDKDTLFVYNWMYGPKRQRPCPMCTALLSCLDGNADHLRQRIALAVVGLSAIERQIAFKVERGWKNLPLYADVNGNFSRDYHAIMDDGIDTAAENVFTRRDGTIRHFWGAELGFESADPDKDPATEPDLMMLWNVLDWTPEGRGTDWYPKITY</sequence>
<proteinExistence type="predicted"/>
<organism evidence="2 3">
    <name type="scientific">Neomesorhizobium albiziae</name>
    <dbReference type="NCBI Taxonomy" id="335020"/>
    <lineage>
        <taxon>Bacteria</taxon>
        <taxon>Pseudomonadati</taxon>
        <taxon>Pseudomonadota</taxon>
        <taxon>Alphaproteobacteria</taxon>
        <taxon>Hyphomicrobiales</taxon>
        <taxon>Phyllobacteriaceae</taxon>
        <taxon>Neomesorhizobium</taxon>
    </lineage>
</organism>
<evidence type="ECO:0000256" key="1">
    <source>
        <dbReference type="SAM" id="MobiDB-lite"/>
    </source>
</evidence>
<dbReference type="OrthoDB" id="7335590at2"/>
<dbReference type="EMBL" id="FOSL01000014">
    <property type="protein sequence ID" value="SFK84137.1"/>
    <property type="molecule type" value="Genomic_DNA"/>
</dbReference>
<dbReference type="SUPFAM" id="SSF52833">
    <property type="entry name" value="Thioredoxin-like"/>
    <property type="match status" value="1"/>
</dbReference>
<name>A0A1I4CVA4_9HYPH</name>
<dbReference type="Proteomes" id="UP000323300">
    <property type="component" value="Unassembled WGS sequence"/>
</dbReference>
<evidence type="ECO:0000313" key="2">
    <source>
        <dbReference type="EMBL" id="SFK84137.1"/>
    </source>
</evidence>
<dbReference type="RefSeq" id="WP_149762161.1">
    <property type="nucleotide sequence ID" value="NZ_BSPE01000018.1"/>
</dbReference>
<evidence type="ECO:0000313" key="3">
    <source>
        <dbReference type="Proteomes" id="UP000323300"/>
    </source>
</evidence>
<dbReference type="Pfam" id="PF05988">
    <property type="entry name" value="DUF899"/>
    <property type="match status" value="1"/>
</dbReference>
<dbReference type="AlphaFoldDB" id="A0A1I4CVA4"/>